<proteinExistence type="predicted"/>
<protein>
    <submittedName>
        <fullName evidence="1">Uncharacterized protein</fullName>
    </submittedName>
</protein>
<gene>
    <name evidence="1" type="ORF">LCMAC102_00760</name>
</gene>
<accession>A0A481YTQ4</accession>
<dbReference type="EMBL" id="MK500334">
    <property type="protein sequence ID" value="QBK86281.1"/>
    <property type="molecule type" value="Genomic_DNA"/>
</dbReference>
<evidence type="ECO:0000313" key="1">
    <source>
        <dbReference type="EMBL" id="QBK86281.1"/>
    </source>
</evidence>
<reference evidence="1" key="1">
    <citation type="journal article" date="2019" name="MBio">
        <title>Virus Genomes from Deep Sea Sediments Expand the Ocean Megavirome and Support Independent Origins of Viral Gigantism.</title>
        <authorList>
            <person name="Backstrom D."/>
            <person name="Yutin N."/>
            <person name="Jorgensen S.L."/>
            <person name="Dharamshi J."/>
            <person name="Homa F."/>
            <person name="Zaremba-Niedwiedzka K."/>
            <person name="Spang A."/>
            <person name="Wolf Y.I."/>
            <person name="Koonin E.V."/>
            <person name="Ettema T.J."/>
        </authorList>
    </citation>
    <scope>NUCLEOTIDE SEQUENCE</scope>
</reference>
<name>A0A481YTQ4_9VIRU</name>
<organism evidence="1">
    <name type="scientific">Marseillevirus LCMAC102</name>
    <dbReference type="NCBI Taxonomy" id="2506603"/>
    <lineage>
        <taxon>Viruses</taxon>
        <taxon>Varidnaviria</taxon>
        <taxon>Bamfordvirae</taxon>
        <taxon>Nucleocytoviricota</taxon>
        <taxon>Megaviricetes</taxon>
        <taxon>Pimascovirales</taxon>
        <taxon>Pimascovirales incertae sedis</taxon>
        <taxon>Marseilleviridae</taxon>
    </lineage>
</organism>
<sequence length="177" mass="20935">MISVQFVDEHGNTLTKKEALDKMRQAKYYPYDEKRITNLLTKPNERAKYKFGDIIQFSDANRDTESYIVGRKDQLVLSCSGYMTIPLKITKRFFNAIKHYHDYITVETCSVALELRSDDEWIIETFKRVFPKEWKIVVWYNDGEFSYMSIDFGNGKSQDFDEIPTFDEIVQTLSFQN</sequence>